<dbReference type="PANTHER" id="PTHR12677:SF59">
    <property type="entry name" value="GOLGI APPARATUS MEMBRANE PROTEIN TVP38-RELATED"/>
    <property type="match status" value="1"/>
</dbReference>
<evidence type="ECO:0000256" key="3">
    <source>
        <dbReference type="ARBA" id="ARBA00022692"/>
    </source>
</evidence>
<sequence length="304" mass="33576">MIAHNAGRHVSAYGTIAPAQRGPASHATDRKLKGLLKDITRSLSSVRDVLYDTEEQSSENDIFGWILCTVLPSLFIFMMLALSIVWCLNLLFIVFCLPGGIMLQILSGFILPYGIACTVCYSSSLLGLSLCTFLARAVLMDRCKRQIMKHENGRVLVTVLSEKSFIMLLLFRCLMLPAWIKHFLPGSLGLEASSIILAIAIQSLPSTLLKCYFGSTFKSVFDITGTGGHQVESLSTRKMLAQGLAFAFSMLSCVLLIIYALHCFNSKYEQMKGQHAADKKPRAWGVSTSCKDPKLNEIESKISF</sequence>
<feature type="transmembrane region" description="Helical" evidence="6">
    <location>
        <begin position="243"/>
        <end position="262"/>
    </location>
</feature>
<keyword evidence="4 6" id="KW-1133">Transmembrane helix</keyword>
<evidence type="ECO:0000256" key="6">
    <source>
        <dbReference type="SAM" id="Phobius"/>
    </source>
</evidence>
<accession>A0A7J6N0Q5</accession>
<keyword evidence="3 6" id="KW-0812">Transmembrane</keyword>
<evidence type="ECO:0000313" key="7">
    <source>
        <dbReference type="EMBL" id="KAF4677435.1"/>
    </source>
</evidence>
<feature type="transmembrane region" description="Helical" evidence="6">
    <location>
        <begin position="62"/>
        <end position="81"/>
    </location>
</feature>
<dbReference type="GO" id="GO:0005886">
    <property type="term" value="C:plasma membrane"/>
    <property type="evidence" value="ECO:0007669"/>
    <property type="project" value="UniProtKB-SubCell"/>
</dbReference>
<protein>
    <recommendedName>
        <fullName evidence="9">Transmembrane protein 64</fullName>
    </recommendedName>
</protein>
<feature type="transmembrane region" description="Helical" evidence="6">
    <location>
        <begin position="192"/>
        <end position="213"/>
    </location>
</feature>
<reference evidence="7 8" key="1">
    <citation type="submission" date="2020-04" db="EMBL/GenBank/DDBJ databases">
        <title>Perkinsus chesapeaki whole genome sequence.</title>
        <authorList>
            <person name="Bogema D.R."/>
        </authorList>
    </citation>
    <scope>NUCLEOTIDE SEQUENCE [LARGE SCALE GENOMIC DNA]</scope>
    <source>
        <strain evidence="7">ATCC PRA-425</strain>
    </source>
</reference>
<feature type="transmembrane region" description="Helical" evidence="6">
    <location>
        <begin position="88"/>
        <end position="107"/>
    </location>
</feature>
<evidence type="ECO:0008006" key="9">
    <source>
        <dbReference type="Google" id="ProtNLM"/>
    </source>
</evidence>
<evidence type="ECO:0000256" key="2">
    <source>
        <dbReference type="ARBA" id="ARBA00022475"/>
    </source>
</evidence>
<comment type="caution">
    <text evidence="7">The sequence shown here is derived from an EMBL/GenBank/DDBJ whole genome shotgun (WGS) entry which is preliminary data.</text>
</comment>
<gene>
    <name evidence="7" type="ORF">FOL47_001647</name>
</gene>
<organism evidence="7 8">
    <name type="scientific">Perkinsus chesapeaki</name>
    <name type="common">Clam parasite</name>
    <name type="synonym">Perkinsus andrewsi</name>
    <dbReference type="NCBI Taxonomy" id="330153"/>
    <lineage>
        <taxon>Eukaryota</taxon>
        <taxon>Sar</taxon>
        <taxon>Alveolata</taxon>
        <taxon>Perkinsozoa</taxon>
        <taxon>Perkinsea</taxon>
        <taxon>Perkinsida</taxon>
        <taxon>Perkinsidae</taxon>
        <taxon>Perkinsus</taxon>
    </lineage>
</organism>
<keyword evidence="5 6" id="KW-0472">Membrane</keyword>
<comment type="subcellular location">
    <subcellularLocation>
        <location evidence="1">Cell membrane</location>
        <topology evidence="1">Multi-pass membrane protein</topology>
    </subcellularLocation>
</comment>
<dbReference type="EMBL" id="JAAPAO010000014">
    <property type="protein sequence ID" value="KAF4677435.1"/>
    <property type="molecule type" value="Genomic_DNA"/>
</dbReference>
<feature type="transmembrane region" description="Helical" evidence="6">
    <location>
        <begin position="113"/>
        <end position="135"/>
    </location>
</feature>
<dbReference type="InterPro" id="IPR015414">
    <property type="entry name" value="TMEM64"/>
</dbReference>
<evidence type="ECO:0000256" key="1">
    <source>
        <dbReference type="ARBA" id="ARBA00004651"/>
    </source>
</evidence>
<evidence type="ECO:0000256" key="4">
    <source>
        <dbReference type="ARBA" id="ARBA00022989"/>
    </source>
</evidence>
<keyword evidence="2" id="KW-1003">Cell membrane</keyword>
<dbReference type="PANTHER" id="PTHR12677">
    <property type="entry name" value="GOLGI APPARATUS MEMBRANE PROTEIN TVP38-RELATED"/>
    <property type="match status" value="1"/>
</dbReference>
<evidence type="ECO:0000256" key="5">
    <source>
        <dbReference type="ARBA" id="ARBA00023136"/>
    </source>
</evidence>
<evidence type="ECO:0000313" key="8">
    <source>
        <dbReference type="Proteomes" id="UP000591131"/>
    </source>
</evidence>
<dbReference type="Proteomes" id="UP000591131">
    <property type="component" value="Unassembled WGS sequence"/>
</dbReference>
<dbReference type="AlphaFoldDB" id="A0A7J6N0Q5"/>
<keyword evidence="8" id="KW-1185">Reference proteome</keyword>
<proteinExistence type="predicted"/>
<name>A0A7J6N0Q5_PERCH</name>